<organism evidence="9 10">
    <name type="scientific">Amedibacillus hominis</name>
    <dbReference type="NCBI Taxonomy" id="2897776"/>
    <lineage>
        <taxon>Bacteria</taxon>
        <taxon>Bacillati</taxon>
        <taxon>Bacillota</taxon>
        <taxon>Erysipelotrichia</taxon>
        <taxon>Erysipelotrichales</taxon>
        <taxon>Erysipelotrichaceae</taxon>
        <taxon>Amedibacillus</taxon>
    </lineage>
</organism>
<evidence type="ECO:0000256" key="3">
    <source>
        <dbReference type="ARBA" id="ARBA00022692"/>
    </source>
</evidence>
<feature type="transmembrane region" description="Helical" evidence="6">
    <location>
        <begin position="446"/>
        <end position="472"/>
    </location>
</feature>
<reference evidence="9 10" key="1">
    <citation type="submission" date="2022-02" db="EMBL/GenBank/DDBJ databases">
        <title>Genome of Erysipelotrichaceae sp. nov. NSJ-176 isolated from human feces.</title>
        <authorList>
            <person name="Abdugheni R."/>
        </authorList>
    </citation>
    <scope>NUCLEOTIDE SEQUENCE [LARGE SCALE GENOMIC DNA]</scope>
    <source>
        <strain evidence="9 10">NSJ-176</strain>
    </source>
</reference>
<feature type="transmembrane region" description="Helical" evidence="6">
    <location>
        <begin position="366"/>
        <end position="392"/>
    </location>
</feature>
<dbReference type="PROSITE" id="PS51257">
    <property type="entry name" value="PROKAR_LIPOPROTEIN"/>
    <property type="match status" value="1"/>
</dbReference>
<evidence type="ECO:0000313" key="9">
    <source>
        <dbReference type="EMBL" id="MCH4285998.1"/>
    </source>
</evidence>
<keyword evidence="4 6" id="KW-1133">Transmembrane helix</keyword>
<dbReference type="EMBL" id="JAKVPQ010000010">
    <property type="protein sequence ID" value="MCH4285998.1"/>
    <property type="molecule type" value="Genomic_DNA"/>
</dbReference>
<comment type="subcellular location">
    <subcellularLocation>
        <location evidence="1">Cell membrane</location>
        <topology evidence="1">Multi-pass membrane protein</topology>
    </subcellularLocation>
</comment>
<feature type="domain" description="MacB-like periplasmic core" evidence="8">
    <location>
        <begin position="23"/>
        <end position="262"/>
    </location>
</feature>
<dbReference type="Pfam" id="PF02687">
    <property type="entry name" value="FtsX"/>
    <property type="match status" value="1"/>
</dbReference>
<comment type="caution">
    <text evidence="9">The sequence shown here is derived from an EMBL/GenBank/DDBJ whole genome shotgun (WGS) entry which is preliminary data.</text>
</comment>
<dbReference type="PANTHER" id="PTHR30572">
    <property type="entry name" value="MEMBRANE COMPONENT OF TRANSPORTER-RELATED"/>
    <property type="match status" value="1"/>
</dbReference>
<dbReference type="InterPro" id="IPR025857">
    <property type="entry name" value="MacB_PCD"/>
</dbReference>
<evidence type="ECO:0000256" key="1">
    <source>
        <dbReference type="ARBA" id="ARBA00004651"/>
    </source>
</evidence>
<sequence>MYIIKNAWRNICRNMGKNILLGIIALVIGLSCCLSLSIHQAAAKQRAAGLDELTINATIGIDRMSVMKQGNKENPEDVDPKEMLSNIHSLSLEELQTYAKAESVKDFYYTETLSMNAEGIEPLSSSDEHMPDMGKNFGGKEMSSADFSLIGYSTQEAMTTFVEGNASITKGTMFLESDQDTCIISEELAEYNTLAVGDTIKLVNPDNTKDVTELKISGIYSLNETSSDIGFMRSDPANQIYTSTTTIDTIVEASNKTDSDKALKASVSGTYLFENVDAYEAFEAQARNLGLSDDYTIQSQNLNQYEQSLQPLESLSGYATIFLVVVLVIAGLILVVLHIYHIRERKYEIGVLAAIGMNKRKIACQFVLEIFVVTMVSMLIGSGIGACISVPVTNMLLENTTITQNDRPGNFGKDMPEDTGDHKEMSKDMMAQGKQYIREVSSATDIIVVLEVCGIAVLLTMVSGGVAIMSILRYEPLKILSDRE</sequence>
<dbReference type="InterPro" id="IPR003838">
    <property type="entry name" value="ABC3_permease_C"/>
</dbReference>
<dbReference type="RefSeq" id="WP_117453559.1">
    <property type="nucleotide sequence ID" value="NZ_JAKVPQ010000010.1"/>
</dbReference>
<name>A0ABS9R8K4_9FIRM</name>
<evidence type="ECO:0000256" key="2">
    <source>
        <dbReference type="ARBA" id="ARBA00022475"/>
    </source>
</evidence>
<keyword evidence="5 6" id="KW-0472">Membrane</keyword>
<dbReference type="Pfam" id="PF12704">
    <property type="entry name" value="MacB_PCD"/>
    <property type="match status" value="1"/>
</dbReference>
<evidence type="ECO:0000256" key="5">
    <source>
        <dbReference type="ARBA" id="ARBA00023136"/>
    </source>
</evidence>
<protein>
    <submittedName>
        <fullName evidence="9">ABC transporter permease</fullName>
    </submittedName>
</protein>
<gene>
    <name evidence="9" type="ORF">LQE99_12790</name>
</gene>
<evidence type="ECO:0000259" key="8">
    <source>
        <dbReference type="Pfam" id="PF12704"/>
    </source>
</evidence>
<accession>A0ABS9R8K4</accession>
<evidence type="ECO:0000259" key="7">
    <source>
        <dbReference type="Pfam" id="PF02687"/>
    </source>
</evidence>
<evidence type="ECO:0000256" key="4">
    <source>
        <dbReference type="ARBA" id="ARBA00022989"/>
    </source>
</evidence>
<dbReference type="Proteomes" id="UP001202402">
    <property type="component" value="Unassembled WGS sequence"/>
</dbReference>
<keyword evidence="2" id="KW-1003">Cell membrane</keyword>
<evidence type="ECO:0000256" key="6">
    <source>
        <dbReference type="SAM" id="Phobius"/>
    </source>
</evidence>
<dbReference type="InterPro" id="IPR050250">
    <property type="entry name" value="Macrolide_Exporter_MacB"/>
</dbReference>
<keyword evidence="10" id="KW-1185">Reference proteome</keyword>
<feature type="transmembrane region" description="Helical" evidence="6">
    <location>
        <begin position="317"/>
        <end position="340"/>
    </location>
</feature>
<dbReference type="PANTHER" id="PTHR30572:SF9">
    <property type="entry name" value="ABC TRANSPORTER PERMEASE PROTEIN"/>
    <property type="match status" value="1"/>
</dbReference>
<evidence type="ECO:0000313" key="10">
    <source>
        <dbReference type="Proteomes" id="UP001202402"/>
    </source>
</evidence>
<proteinExistence type="predicted"/>
<feature type="domain" description="ABC3 transporter permease C-terminal" evidence="7">
    <location>
        <begin position="321"/>
        <end position="476"/>
    </location>
</feature>
<keyword evidence="3 6" id="KW-0812">Transmembrane</keyword>